<keyword evidence="5" id="KW-0670">Pyruvate</keyword>
<dbReference type="InterPro" id="IPR029061">
    <property type="entry name" value="THDP-binding"/>
</dbReference>
<dbReference type="InterPro" id="IPR009014">
    <property type="entry name" value="Transketo_C/PFOR_II"/>
</dbReference>
<dbReference type="GO" id="GO:0016903">
    <property type="term" value="F:oxidoreductase activity, acting on the aldehyde or oxo group of donors"/>
    <property type="evidence" value="ECO:0007669"/>
    <property type="project" value="InterPro"/>
</dbReference>
<dbReference type="InterPro" id="IPR019752">
    <property type="entry name" value="Pyrv/ketoisovalerate_OxRed_cat"/>
</dbReference>
<dbReference type="eggNOG" id="COG1014">
    <property type="taxonomic scope" value="Bacteria"/>
</dbReference>
<proteinExistence type="predicted"/>
<feature type="domain" description="Pyruvate:ferredoxin oxidoreductase core" evidence="4">
    <location>
        <begin position="477"/>
        <end position="565"/>
    </location>
</feature>
<dbReference type="Gene3D" id="3.40.50.970">
    <property type="match status" value="1"/>
</dbReference>
<dbReference type="Pfam" id="PF01855">
    <property type="entry name" value="POR_N"/>
    <property type="match status" value="1"/>
</dbReference>
<reference evidence="6" key="1">
    <citation type="submission" date="2007-10" db="EMBL/GenBank/DDBJ databases">
        <title>Complete genome of Alkaliphilus oremlandii OhILAs.</title>
        <authorList>
            <person name="Copeland A."/>
            <person name="Lucas S."/>
            <person name="Lapidus A."/>
            <person name="Barry K."/>
            <person name="Detter J.C."/>
            <person name="Glavina del Rio T."/>
            <person name="Hammon N."/>
            <person name="Israni S."/>
            <person name="Dalin E."/>
            <person name="Tice H."/>
            <person name="Pitluck S."/>
            <person name="Chain P."/>
            <person name="Malfatti S."/>
            <person name="Shin M."/>
            <person name="Vergez L."/>
            <person name="Schmutz J."/>
            <person name="Larimer F."/>
            <person name="Land M."/>
            <person name="Hauser L."/>
            <person name="Kyrpides N."/>
            <person name="Mikhailova N."/>
            <person name="Stolz J.F."/>
            <person name="Dawson A."/>
            <person name="Fisher E."/>
            <person name="Crable B."/>
            <person name="Perera E."/>
            <person name="Lisak J."/>
            <person name="Ranganathan M."/>
            <person name="Basu P."/>
            <person name="Richardson P."/>
        </authorList>
    </citation>
    <scope>NUCLEOTIDE SEQUENCE [LARGE SCALE GENOMIC DNA]</scope>
    <source>
        <strain evidence="6">OhILAs</strain>
    </source>
</reference>
<dbReference type="CDD" id="cd07034">
    <property type="entry name" value="TPP_PYR_PFOR_IOR-alpha_like"/>
    <property type="match status" value="1"/>
</dbReference>
<dbReference type="PANTHER" id="PTHR32154:SF20">
    <property type="entry name" value="2-OXOGLUTARATE OXIDOREDUCTASE SUBUNIT KORA"/>
    <property type="match status" value="1"/>
</dbReference>
<dbReference type="InterPro" id="IPR002869">
    <property type="entry name" value="Pyrv_flavodox_OxRed_cen"/>
</dbReference>
<organism evidence="5 6">
    <name type="scientific">Alkaliphilus oremlandii (strain OhILAs)</name>
    <name type="common">Clostridium oremlandii (strain OhILAs)</name>
    <dbReference type="NCBI Taxonomy" id="350688"/>
    <lineage>
        <taxon>Bacteria</taxon>
        <taxon>Bacillati</taxon>
        <taxon>Bacillota</taxon>
        <taxon>Clostridia</taxon>
        <taxon>Peptostreptococcales</taxon>
        <taxon>Natronincolaceae</taxon>
        <taxon>Alkaliphilus</taxon>
    </lineage>
</organism>
<evidence type="ECO:0000259" key="4">
    <source>
        <dbReference type="Pfam" id="PF17147"/>
    </source>
</evidence>
<dbReference type="EMBL" id="CP000853">
    <property type="protein sequence ID" value="ABW19660.1"/>
    <property type="molecule type" value="Genomic_DNA"/>
</dbReference>
<dbReference type="SUPFAM" id="SSF52922">
    <property type="entry name" value="TK C-terminal domain-like"/>
    <property type="match status" value="1"/>
</dbReference>
<protein>
    <submittedName>
        <fullName evidence="5">Pyruvate flavodoxin/ferredoxin oxidoreductase domain protein</fullName>
    </submittedName>
</protein>
<feature type="domain" description="Pyruvate flavodoxin/ferredoxin oxidoreductase pyrimidine binding" evidence="3">
    <location>
        <begin position="209"/>
        <end position="450"/>
    </location>
</feature>
<dbReference type="SUPFAM" id="SSF52518">
    <property type="entry name" value="Thiamin diphosphate-binding fold (THDP-binding)"/>
    <property type="match status" value="1"/>
</dbReference>
<dbReference type="GO" id="GO:0006979">
    <property type="term" value="P:response to oxidative stress"/>
    <property type="evidence" value="ECO:0007669"/>
    <property type="project" value="TreeGrafter"/>
</dbReference>
<name>A8MIM8_ALKOO</name>
<evidence type="ECO:0000259" key="2">
    <source>
        <dbReference type="Pfam" id="PF01558"/>
    </source>
</evidence>
<dbReference type="AlphaFoldDB" id="A8MIM8"/>
<dbReference type="Gene3D" id="3.40.50.920">
    <property type="match status" value="1"/>
</dbReference>
<dbReference type="Gene3D" id="3.40.920.10">
    <property type="entry name" value="Pyruvate-ferredoxin oxidoreductase, PFOR, domain III"/>
    <property type="match status" value="1"/>
</dbReference>
<dbReference type="InterPro" id="IPR022367">
    <property type="entry name" value="2-oxoacid/accept_OxRdtase_asu"/>
</dbReference>
<dbReference type="NCBIfam" id="TIGR03710">
    <property type="entry name" value="OAFO_sf"/>
    <property type="match status" value="1"/>
</dbReference>
<dbReference type="InterPro" id="IPR050722">
    <property type="entry name" value="Pyruvate:ferred/Flavod_OxRd"/>
</dbReference>
<dbReference type="PANTHER" id="PTHR32154">
    <property type="entry name" value="PYRUVATE-FLAVODOXIN OXIDOREDUCTASE-RELATED"/>
    <property type="match status" value="1"/>
</dbReference>
<gene>
    <name evidence="5" type="ordered locus">Clos_2124</name>
</gene>
<feature type="domain" description="Pyruvate/ketoisovalerate oxidoreductase catalytic" evidence="2">
    <location>
        <begin position="14"/>
        <end position="174"/>
    </location>
</feature>
<dbReference type="InterPro" id="IPR002880">
    <property type="entry name" value="Pyrv_Fd/Flavodoxin_OxRdtase_N"/>
</dbReference>
<dbReference type="Proteomes" id="UP000000269">
    <property type="component" value="Chromosome"/>
</dbReference>
<evidence type="ECO:0000259" key="3">
    <source>
        <dbReference type="Pfam" id="PF01855"/>
    </source>
</evidence>
<dbReference type="FunFam" id="3.40.50.970:FF:000022">
    <property type="entry name" value="2-oxoglutarate ferredoxin oxidoreductase alpha subunit"/>
    <property type="match status" value="1"/>
</dbReference>
<sequence length="574" mass="63363">MKSKLTLLIGGIQGEGVVSLGTNLMKTLSNLGYYTYGSRSFSSRIKGGNTTMTLSIGVEKQLSVEEHMDIILALDKETIQLYSSKLHTNGILLYDSVISVEDFNAESNRFIPLPITEIAKNFGSLIMKNTSALGFIGRLLGLDKSGLLTSLDEKYRAKGQEVVEKNLSTLEEAYHIKIEGLDIQDFYLLHPKNPSSRAVMLGNEAIGFGALMAGCRFIPSYPITPASEVMEYMGKVLPRYGGMMVQVEDEIAAVTMAIGASYGGIRSMTATSGPGLSLMMEGIGLAGNTETPLVIADIQRVGPSTGLPTKNEQSDLFSLYYGGHGEYPSIILSPATVEDCFYDTIKAFNLADQYQCPVFVLSDLNLGLSPQTIDDLDYDQVIIDRGKIAKKEDLAVIERGTFKRYAFTEDGVSPRSFPGMINGGHHVTGLEHNELGLPFEKPENRKKMMDKRLGKTAPLENEPSIDLYPFGNNNPTLFLTYGSAFGTVLEAIEQSEKKVDLGIIRRIRPLPMKQLTSLFERYDHIVVVESNYRKQLASILKEELGHHDKIHSIHKYDGTNFTITEMVEKIGAWF</sequence>
<dbReference type="HOGENOM" id="CLU_017038_1_0_9"/>
<dbReference type="KEGG" id="aoe:Clos_2124"/>
<evidence type="ECO:0000313" key="6">
    <source>
        <dbReference type="Proteomes" id="UP000000269"/>
    </source>
</evidence>
<evidence type="ECO:0000313" key="5">
    <source>
        <dbReference type="EMBL" id="ABW19660.1"/>
    </source>
</evidence>
<dbReference type="Pfam" id="PF17147">
    <property type="entry name" value="PFOR_II"/>
    <property type="match status" value="1"/>
</dbReference>
<evidence type="ECO:0000256" key="1">
    <source>
        <dbReference type="ARBA" id="ARBA00023002"/>
    </source>
</evidence>
<dbReference type="OrthoDB" id="9794954at2"/>
<dbReference type="STRING" id="350688.Clos_2124"/>
<dbReference type="eggNOG" id="COG0674">
    <property type="taxonomic scope" value="Bacteria"/>
</dbReference>
<keyword evidence="1" id="KW-0560">Oxidoreductase</keyword>
<dbReference type="InterPro" id="IPR033412">
    <property type="entry name" value="PFOR_II"/>
</dbReference>
<dbReference type="Pfam" id="PF01558">
    <property type="entry name" value="POR"/>
    <property type="match status" value="1"/>
</dbReference>
<keyword evidence="6" id="KW-1185">Reference proteome</keyword>
<dbReference type="SUPFAM" id="SSF53323">
    <property type="entry name" value="Pyruvate-ferredoxin oxidoreductase, PFOR, domain III"/>
    <property type="match status" value="1"/>
</dbReference>
<accession>A8MIM8</accession>